<feature type="domain" description="P-type ATPase A" evidence="2">
    <location>
        <begin position="225"/>
        <end position="266"/>
    </location>
</feature>
<dbReference type="Proteomes" id="UP001164743">
    <property type="component" value="Chromosome 16A"/>
</dbReference>
<dbReference type="Pfam" id="PF00122">
    <property type="entry name" value="E1-E2_ATPase"/>
    <property type="match status" value="1"/>
</dbReference>
<reference evidence="3" key="1">
    <citation type="submission" date="2022-10" db="EMBL/GenBank/DDBJ databases">
        <title>Puccinia triticina Genome sequencing and assembly.</title>
        <authorList>
            <person name="Li C."/>
        </authorList>
    </citation>
    <scope>NUCLEOTIDE SEQUENCE</scope>
    <source>
        <strain evidence="3">Pt15</strain>
    </source>
</reference>
<keyword evidence="4" id="KW-1185">Reference proteome</keyword>
<evidence type="ECO:0000256" key="1">
    <source>
        <dbReference type="SAM" id="MobiDB-lite"/>
    </source>
</evidence>
<dbReference type="InterPro" id="IPR059000">
    <property type="entry name" value="ATPase_P-type_domA"/>
</dbReference>
<evidence type="ECO:0000259" key="2">
    <source>
        <dbReference type="Pfam" id="PF00122"/>
    </source>
</evidence>
<evidence type="ECO:0000313" key="3">
    <source>
        <dbReference type="EMBL" id="WAQ92229.1"/>
    </source>
</evidence>
<sequence length="293" mass="32048">MIASGITHRITQKISDLQSLYNTARDWKRNTGAGILESDAVNGVKTVEDQVHFLCRYWDILDPVMGSRSVAEPLYTRSSVPDPEGQMDNPTGDSIGNENSNLLSSGRDAQSDDDEAEITTTQAPASAPAPTASTAPVQTQKKTKKRKKSVGRSSTKNRKGRKKANPEEFYMKSVIVKRQAEMTKARAEVSKAKVSYMKELRELGLEYSEIKKAVDEELDVPARCDGQWSEIDSADLVPGDIVASKIGDVVPSDRRVYNTINIPIDQAEGHAPSFVDYCSEGATTGSKLFAFAV</sequence>
<dbReference type="RefSeq" id="XP_053027784.1">
    <property type="nucleotide sequence ID" value="XM_053163795.1"/>
</dbReference>
<accession>A0ABY7D623</accession>
<protein>
    <recommendedName>
        <fullName evidence="2">P-type ATPase A domain-containing protein</fullName>
    </recommendedName>
</protein>
<organism evidence="3 4">
    <name type="scientific">Puccinia triticina</name>
    <dbReference type="NCBI Taxonomy" id="208348"/>
    <lineage>
        <taxon>Eukaryota</taxon>
        <taxon>Fungi</taxon>
        <taxon>Dikarya</taxon>
        <taxon>Basidiomycota</taxon>
        <taxon>Pucciniomycotina</taxon>
        <taxon>Pucciniomycetes</taxon>
        <taxon>Pucciniales</taxon>
        <taxon>Pucciniaceae</taxon>
        <taxon>Puccinia</taxon>
    </lineage>
</organism>
<dbReference type="PANTHER" id="PTHR33324:SF2">
    <property type="entry name" value="MYB_SANT-LIKE DNA-BINDING DOMAIN-CONTAINING PROTEIN"/>
    <property type="match status" value="1"/>
</dbReference>
<feature type="region of interest" description="Disordered" evidence="1">
    <location>
        <begin position="75"/>
        <end position="167"/>
    </location>
</feature>
<dbReference type="Gene3D" id="2.70.150.10">
    <property type="entry name" value="Calcium-transporting ATPase, cytoplasmic transduction domain A"/>
    <property type="match status" value="1"/>
</dbReference>
<feature type="compositionally biased region" description="Basic residues" evidence="1">
    <location>
        <begin position="141"/>
        <end position="163"/>
    </location>
</feature>
<feature type="compositionally biased region" description="Polar residues" evidence="1">
    <location>
        <begin position="88"/>
        <end position="108"/>
    </location>
</feature>
<evidence type="ECO:0000313" key="4">
    <source>
        <dbReference type="Proteomes" id="UP001164743"/>
    </source>
</evidence>
<dbReference type="EMBL" id="CP110436">
    <property type="protein sequence ID" value="WAQ92229.1"/>
    <property type="molecule type" value="Genomic_DNA"/>
</dbReference>
<dbReference type="SUPFAM" id="SSF81653">
    <property type="entry name" value="Calcium ATPase, transduction domain A"/>
    <property type="match status" value="1"/>
</dbReference>
<dbReference type="InterPro" id="IPR008250">
    <property type="entry name" value="ATPase_P-typ_transduc_dom_A_sf"/>
</dbReference>
<proteinExistence type="predicted"/>
<dbReference type="GeneID" id="77804690"/>
<name>A0ABY7D623_9BASI</name>
<dbReference type="PANTHER" id="PTHR33324">
    <property type="entry name" value="EXPRESSED PROTEIN"/>
    <property type="match status" value="1"/>
</dbReference>
<gene>
    <name evidence="3" type="ORF">PtA15_16A135</name>
</gene>
<feature type="compositionally biased region" description="Low complexity" evidence="1">
    <location>
        <begin position="119"/>
        <end position="140"/>
    </location>
</feature>